<evidence type="ECO:0000256" key="1">
    <source>
        <dbReference type="SAM" id="Phobius"/>
    </source>
</evidence>
<feature type="transmembrane region" description="Helical" evidence="1">
    <location>
        <begin position="141"/>
        <end position="160"/>
    </location>
</feature>
<feature type="transmembrane region" description="Helical" evidence="1">
    <location>
        <begin position="111"/>
        <end position="129"/>
    </location>
</feature>
<feature type="transmembrane region" description="Helical" evidence="1">
    <location>
        <begin position="541"/>
        <end position="558"/>
    </location>
</feature>
<dbReference type="RefSeq" id="WP_127607680.1">
    <property type="nucleotide sequence ID" value="NZ_JBHLWN010000020.1"/>
</dbReference>
<feature type="transmembrane region" description="Helical" evidence="1">
    <location>
        <begin position="459"/>
        <end position="482"/>
    </location>
</feature>
<feature type="transmembrane region" description="Helical" evidence="1">
    <location>
        <begin position="502"/>
        <end position="521"/>
    </location>
</feature>
<feature type="transmembrane region" description="Helical" evidence="1">
    <location>
        <begin position="167"/>
        <end position="188"/>
    </location>
</feature>
<evidence type="ECO:0000313" key="3">
    <source>
        <dbReference type="Proteomes" id="UP001589776"/>
    </source>
</evidence>
<dbReference type="Proteomes" id="UP001589776">
    <property type="component" value="Unassembled WGS sequence"/>
</dbReference>
<feature type="transmembrane region" description="Helical" evidence="1">
    <location>
        <begin position="31"/>
        <end position="51"/>
    </location>
</feature>
<protein>
    <submittedName>
        <fullName evidence="2">Uncharacterized protein</fullName>
    </submittedName>
</protein>
<name>A0ABV6DG20_9BACL</name>
<proteinExistence type="predicted"/>
<feature type="transmembrane region" description="Helical" evidence="1">
    <location>
        <begin position="57"/>
        <end position="77"/>
    </location>
</feature>
<sequence>MTRLNTFIRIYKNCNKKIIFKVLRRSRKLGLVSRFLIIDVLLLLIYFSSLLPWCLKVLLAALWLIPYLGITVAKTKLTCRLWHRIRKFNYIGIDSTAEDLKARLRLFRKGISLLFSYFVSFSVIVSWVWGPFAFSIDRWLFNDFVFTGWLGLIFYAFCFLSITSRRWLIPLVSLTSPFISLSLFLSVLNEINQYLSHITGIPYSIPLNSFFDSYVYMFVQSGTDKRFAFYNFMYSFAFQLLYVIIQPVYKLEKSRLALETVAFLFGAVSVLGLLMAQPISQILFDYLQTNKEMLSYLEFKDEAGFRLFYEQTLKYVILPFSLGTTFPILIFKYREAASKSKGQKVFDSACSNTNVPASEMMPLLRKAIYFGGGSIRGMIHGHYLLHSYVPLLNAYRSRRKSWLQKKRAAIISRCRKRIDRLRNIPNSVRRTLTQVGDSVYTGFKNLRIEFEQARNKRHFGVRLTIALFLAVGWVILVMSGLLSRVLSSFYESYVSLYGSDITRAHALFVVLYLLMACLYFLGKSIANRYCPSIWRLELSKMAVHLLLFILSAGIIFFTDFIYNEWAAALFLPGMWHVIWLLEQVNRPKQDKSKGSFENNKN</sequence>
<keyword evidence="1" id="KW-1133">Transmembrane helix</keyword>
<gene>
    <name evidence="2" type="ORF">ACFFK0_03785</name>
</gene>
<keyword evidence="1" id="KW-0472">Membrane</keyword>
<accession>A0ABV6DG20</accession>
<organism evidence="2 3">
    <name type="scientific">Paenibacillus chartarius</name>
    <dbReference type="NCBI Taxonomy" id="747481"/>
    <lineage>
        <taxon>Bacteria</taxon>
        <taxon>Bacillati</taxon>
        <taxon>Bacillota</taxon>
        <taxon>Bacilli</taxon>
        <taxon>Bacillales</taxon>
        <taxon>Paenibacillaceae</taxon>
        <taxon>Paenibacillus</taxon>
    </lineage>
</organism>
<feature type="transmembrane region" description="Helical" evidence="1">
    <location>
        <begin position="261"/>
        <end position="284"/>
    </location>
</feature>
<reference evidence="2 3" key="1">
    <citation type="submission" date="2024-09" db="EMBL/GenBank/DDBJ databases">
        <authorList>
            <person name="Sun Q."/>
            <person name="Mori K."/>
        </authorList>
    </citation>
    <scope>NUCLEOTIDE SEQUENCE [LARGE SCALE GENOMIC DNA]</scope>
    <source>
        <strain evidence="2 3">CCM 7759</strain>
    </source>
</reference>
<comment type="caution">
    <text evidence="2">The sequence shown here is derived from an EMBL/GenBank/DDBJ whole genome shotgun (WGS) entry which is preliminary data.</text>
</comment>
<evidence type="ECO:0000313" key="2">
    <source>
        <dbReference type="EMBL" id="MFC0211579.1"/>
    </source>
</evidence>
<dbReference type="EMBL" id="JBHLWN010000020">
    <property type="protein sequence ID" value="MFC0211579.1"/>
    <property type="molecule type" value="Genomic_DNA"/>
</dbReference>
<keyword evidence="3" id="KW-1185">Reference proteome</keyword>
<keyword evidence="1" id="KW-0812">Transmembrane</keyword>
<feature type="transmembrane region" description="Helical" evidence="1">
    <location>
        <begin position="227"/>
        <end position="249"/>
    </location>
</feature>
<feature type="transmembrane region" description="Helical" evidence="1">
    <location>
        <begin position="312"/>
        <end position="331"/>
    </location>
</feature>